<dbReference type="GO" id="GO:0005737">
    <property type="term" value="C:cytoplasm"/>
    <property type="evidence" value="ECO:0007669"/>
    <property type="project" value="UniProtKB-SubCell"/>
</dbReference>
<dbReference type="InterPro" id="IPR008471">
    <property type="entry name" value="MnmC-like_methylTransf"/>
</dbReference>
<dbReference type="Pfam" id="PF05430">
    <property type="entry name" value="Methyltransf_30"/>
    <property type="match status" value="1"/>
</dbReference>
<dbReference type="EC" id="2.1.1.61" evidence="10"/>
<dbReference type="SUPFAM" id="SSF51971">
    <property type="entry name" value="Nucleotide-binding domain"/>
    <property type="match status" value="1"/>
</dbReference>
<dbReference type="InterPro" id="IPR023032">
    <property type="entry name" value="tRNA_MAMT_biosynth_bifunc_MnmC"/>
</dbReference>
<keyword evidence="4 10" id="KW-0808">Transferase</keyword>
<dbReference type="Gene3D" id="3.40.50.150">
    <property type="entry name" value="Vaccinia Virus protein VP39"/>
    <property type="match status" value="1"/>
</dbReference>
<feature type="region of interest" description="tRNA (mnm(5)s(2)U34)-methyltransferase" evidence="10">
    <location>
        <begin position="1"/>
        <end position="227"/>
    </location>
</feature>
<keyword evidence="3 10" id="KW-0285">Flavoprotein</keyword>
<dbReference type="InterPro" id="IPR006076">
    <property type="entry name" value="FAD-dep_OxRdtase"/>
</dbReference>
<feature type="region of interest" description="FAD-dependent cmnm(5)s(2)U34 oxidoreductase" evidence="10">
    <location>
        <begin position="259"/>
        <end position="656"/>
    </location>
</feature>
<name>M6DIG8_9LEPT</name>
<evidence type="ECO:0000259" key="11">
    <source>
        <dbReference type="Pfam" id="PF01266"/>
    </source>
</evidence>
<keyword evidence="5 10" id="KW-0949">S-adenosyl-L-methionine</keyword>
<comment type="catalytic activity">
    <reaction evidence="10">
        <text>5-aminomethyl-2-thiouridine(34) in tRNA + S-adenosyl-L-methionine = 5-methylaminomethyl-2-thiouridine(34) in tRNA + S-adenosyl-L-homocysteine + H(+)</text>
        <dbReference type="Rhea" id="RHEA:19569"/>
        <dbReference type="Rhea" id="RHEA-COMP:10195"/>
        <dbReference type="Rhea" id="RHEA-COMP:10197"/>
        <dbReference type="ChEBI" id="CHEBI:15378"/>
        <dbReference type="ChEBI" id="CHEBI:57856"/>
        <dbReference type="ChEBI" id="CHEBI:59789"/>
        <dbReference type="ChEBI" id="CHEBI:74454"/>
        <dbReference type="ChEBI" id="CHEBI:74455"/>
        <dbReference type="EC" id="2.1.1.61"/>
    </reaction>
</comment>
<comment type="similarity">
    <text evidence="10">In the N-terminal section; belongs to the methyltransferase superfamily. tRNA (mnm(5)s(2)U34)-methyltransferase family.</text>
</comment>
<dbReference type="InterPro" id="IPR029063">
    <property type="entry name" value="SAM-dependent_MTases_sf"/>
</dbReference>
<dbReference type="InterPro" id="IPR036188">
    <property type="entry name" value="FAD/NAD-bd_sf"/>
</dbReference>
<feature type="domain" description="MnmC-like methyltransferase" evidence="12">
    <location>
        <begin position="105"/>
        <end position="226"/>
    </location>
</feature>
<evidence type="ECO:0000256" key="9">
    <source>
        <dbReference type="ARBA" id="ARBA00023268"/>
    </source>
</evidence>
<evidence type="ECO:0000256" key="2">
    <source>
        <dbReference type="ARBA" id="ARBA00022603"/>
    </source>
</evidence>
<dbReference type="Proteomes" id="UP000011988">
    <property type="component" value="Unassembled WGS sequence"/>
</dbReference>
<dbReference type="GO" id="GO:0032259">
    <property type="term" value="P:methylation"/>
    <property type="evidence" value="ECO:0007669"/>
    <property type="project" value="UniProtKB-KW"/>
</dbReference>
<evidence type="ECO:0000256" key="10">
    <source>
        <dbReference type="HAMAP-Rule" id="MF_01102"/>
    </source>
</evidence>
<evidence type="ECO:0000256" key="3">
    <source>
        <dbReference type="ARBA" id="ARBA00022630"/>
    </source>
</evidence>
<dbReference type="GO" id="GO:0004808">
    <property type="term" value="F:tRNA (5-methylaminomethyl-2-thiouridylate)(34)-methyltransferase activity"/>
    <property type="evidence" value="ECO:0007669"/>
    <property type="project" value="UniProtKB-EC"/>
</dbReference>
<keyword evidence="8 10" id="KW-0560">Oxidoreductase</keyword>
<dbReference type="SUPFAM" id="SSF54373">
    <property type="entry name" value="FAD-linked reductases, C-terminal domain"/>
    <property type="match status" value="1"/>
</dbReference>
<keyword evidence="9 10" id="KW-0511">Multifunctional enzyme</keyword>
<dbReference type="OrthoDB" id="9786494at2"/>
<dbReference type="PANTHER" id="PTHR13847:SF283">
    <property type="entry name" value="TRNA 5-METHYLAMINOMETHYL-2-THIOURIDINE BIOSYNTHESIS BIFUNCTIONAL PROTEIN MNMC"/>
    <property type="match status" value="1"/>
</dbReference>
<dbReference type="Pfam" id="PF01266">
    <property type="entry name" value="DAO"/>
    <property type="match status" value="1"/>
</dbReference>
<comment type="subcellular location">
    <subcellularLocation>
        <location evidence="10">Cytoplasm</location>
    </subcellularLocation>
</comment>
<organism evidence="13 14">
    <name type="scientific">Leptospira alstonii serovar Sichuan str. 79601</name>
    <dbReference type="NCBI Taxonomy" id="1218565"/>
    <lineage>
        <taxon>Bacteria</taxon>
        <taxon>Pseudomonadati</taxon>
        <taxon>Spirochaetota</taxon>
        <taxon>Spirochaetia</taxon>
        <taxon>Leptospirales</taxon>
        <taxon>Leptospiraceae</taxon>
        <taxon>Leptospira</taxon>
    </lineage>
</organism>
<dbReference type="Gene3D" id="3.30.9.10">
    <property type="entry name" value="D-Amino Acid Oxidase, subunit A, domain 2"/>
    <property type="match status" value="1"/>
</dbReference>
<evidence type="ECO:0000313" key="14">
    <source>
        <dbReference type="Proteomes" id="UP000011988"/>
    </source>
</evidence>
<comment type="similarity">
    <text evidence="10">In the C-terminal section; belongs to the DAO family.</text>
</comment>
<evidence type="ECO:0000256" key="6">
    <source>
        <dbReference type="ARBA" id="ARBA00022694"/>
    </source>
</evidence>
<evidence type="ECO:0000256" key="7">
    <source>
        <dbReference type="ARBA" id="ARBA00022827"/>
    </source>
</evidence>
<dbReference type="NCBIfam" id="NF002481">
    <property type="entry name" value="PRK01747.1-2"/>
    <property type="match status" value="1"/>
</dbReference>
<keyword evidence="2 10" id="KW-0489">Methyltransferase</keyword>
<dbReference type="EC" id="1.5.-.-" evidence="10"/>
<comment type="function">
    <text evidence="10">Catalyzes the last two steps in the biosynthesis of 5-methylaminomethyl-2-thiouridine (mnm(5)s(2)U) at the wobble position (U34) in tRNA. Catalyzes the FAD-dependent demodification of cmnm(5)s(2)U34 to nm(5)s(2)U34, followed by the transfer of a methyl group from S-adenosyl-L-methionine to nm(5)s(2)U34, to form mnm(5)s(2)U34.</text>
</comment>
<dbReference type="InterPro" id="IPR047785">
    <property type="entry name" value="tRNA_MNMC2"/>
</dbReference>
<keyword evidence="1 10" id="KW-0963">Cytoplasm</keyword>
<dbReference type="NCBIfam" id="NF033855">
    <property type="entry name" value="tRNA_MNMC2"/>
    <property type="match status" value="1"/>
</dbReference>
<feature type="domain" description="FAD dependent oxidoreductase" evidence="11">
    <location>
        <begin position="257"/>
        <end position="628"/>
    </location>
</feature>
<dbReference type="HAMAP" id="MF_01102">
    <property type="entry name" value="MnmC"/>
    <property type="match status" value="1"/>
</dbReference>
<dbReference type="GO" id="GO:0050660">
    <property type="term" value="F:flavin adenine dinucleotide binding"/>
    <property type="evidence" value="ECO:0007669"/>
    <property type="project" value="UniProtKB-UniRule"/>
</dbReference>
<evidence type="ECO:0000256" key="4">
    <source>
        <dbReference type="ARBA" id="ARBA00022679"/>
    </source>
</evidence>
<evidence type="ECO:0000256" key="5">
    <source>
        <dbReference type="ARBA" id="ARBA00022691"/>
    </source>
</evidence>
<reference evidence="13 14" key="1">
    <citation type="submission" date="2013-01" db="EMBL/GenBank/DDBJ databases">
        <authorList>
            <person name="Harkins D.M."/>
            <person name="Durkin A.S."/>
            <person name="Brinkac L.M."/>
            <person name="Haft D.H."/>
            <person name="Selengut J.D."/>
            <person name="Sanka R."/>
            <person name="DePew J."/>
            <person name="Purushe J."/>
            <person name="Galloway R.L."/>
            <person name="Vinetz J.M."/>
            <person name="Sutton G.G."/>
            <person name="Nierman W.C."/>
            <person name="Fouts D.E."/>
        </authorList>
    </citation>
    <scope>NUCLEOTIDE SEQUENCE [LARGE SCALE GENOMIC DNA]</scope>
    <source>
        <strain evidence="13 14">79601</strain>
    </source>
</reference>
<dbReference type="GO" id="GO:0002097">
    <property type="term" value="P:tRNA wobble base modification"/>
    <property type="evidence" value="ECO:0007669"/>
    <property type="project" value="UniProtKB-UniRule"/>
</dbReference>
<accession>M6DIG8</accession>
<dbReference type="AlphaFoldDB" id="M6DIG8"/>
<dbReference type="InterPro" id="IPR017610">
    <property type="entry name" value="tRNA_S-uridine_synth_MnmC_C"/>
</dbReference>
<evidence type="ECO:0000313" key="13">
    <source>
        <dbReference type="EMBL" id="EMJ98305.1"/>
    </source>
</evidence>
<dbReference type="PATRIC" id="fig|1218565.3.peg.64"/>
<dbReference type="EMBL" id="ANIK01000002">
    <property type="protein sequence ID" value="EMJ98305.1"/>
    <property type="molecule type" value="Genomic_DNA"/>
</dbReference>
<keyword evidence="7 10" id="KW-0274">FAD</keyword>
<dbReference type="Gene3D" id="3.50.50.60">
    <property type="entry name" value="FAD/NAD(P)-binding domain"/>
    <property type="match status" value="1"/>
</dbReference>
<gene>
    <name evidence="10 13" type="primary">mnmC</name>
    <name evidence="13" type="ORF">LEP1GSC194_0918</name>
</gene>
<dbReference type="NCBIfam" id="TIGR03197">
    <property type="entry name" value="MnmC_Cterm"/>
    <property type="match status" value="1"/>
</dbReference>
<sequence>MLSWKNDLTPVSDRFDDIYFSPENGLEETEHVFIGGNDLSNRWKNLNIQNSFCILELGFGTGLNFLTTWKKYVEHKDRFRLHFISVEKFPLNREEISKALSAFSELEEIKKEFLSSYQDLIPGMNYFRFLEGSIHLILFLGDVGDALCEISGKADAIFLDGFAPSKNPEMWEESILKKLRNVSKVGTTFSTFTVARKVRDSLSSAGFTLEKRPGFGRKREMLTGSYSGPVSETKESFPKEKPWCKRSDPETNIKTAAIIGAGIAGSTLAYSLSKRGVRVLLIDPSGIANETSGIPIAISHPHLTKIPGPISLFTLRAFRYALSFLSSFADENQFGKTGLFHSVTEETNSERLQKSIENHKLSEEIVSWKSTDSDFLKETICGNEPGVFFPKGFWTRPGSIAKRCADRPGIEFIRGTVNSVEKCGIDFTKSRTDWKVGLKESDREIFANSVIFCNSNSIGELLFSLLEEEPFPIKKVRGQLVSLRETKNSSRIKNILCAEHYLTPSIQGEHVLGSTFDEFDPDPTPQKKDTDRLLQYAQTKYPTLNFDFRSVLSETVGFRAQTPDRFPILGPVFDPKEFRETYKEIDLPRNRNRSYPNLKTIPGLYVFGGLGSRGILSSFLGAEILASLILGEPAPVESSILEFLHPARFLYRKIRK</sequence>
<dbReference type="PANTHER" id="PTHR13847">
    <property type="entry name" value="SARCOSINE DEHYDROGENASE-RELATED"/>
    <property type="match status" value="1"/>
</dbReference>
<protein>
    <recommendedName>
        <fullName evidence="10">tRNA 5-methylaminomethyl-2-thiouridine biosynthesis bifunctional protein MnmC</fullName>
        <shortName evidence="10">tRNA mnm(5)s(2)U biosynthesis bifunctional protein</shortName>
    </recommendedName>
    <domain>
        <recommendedName>
            <fullName evidence="10">tRNA (mnm(5)s(2)U34)-methyltransferase</fullName>
            <ecNumber evidence="10">2.1.1.61</ecNumber>
        </recommendedName>
    </domain>
    <domain>
        <recommendedName>
            <fullName evidence="10">FAD-dependent cmnm(5)s(2)U34 oxidoreductase</fullName>
            <ecNumber evidence="10">1.5.-.-</ecNumber>
        </recommendedName>
    </domain>
</protein>
<evidence type="ECO:0000256" key="1">
    <source>
        <dbReference type="ARBA" id="ARBA00022490"/>
    </source>
</evidence>
<dbReference type="GO" id="GO:0016645">
    <property type="term" value="F:oxidoreductase activity, acting on the CH-NH group of donors"/>
    <property type="evidence" value="ECO:0007669"/>
    <property type="project" value="InterPro"/>
</dbReference>
<keyword evidence="6 10" id="KW-0819">tRNA processing</keyword>
<evidence type="ECO:0000259" key="12">
    <source>
        <dbReference type="Pfam" id="PF05430"/>
    </source>
</evidence>
<proteinExistence type="inferred from homology"/>
<dbReference type="RefSeq" id="WP_020771720.1">
    <property type="nucleotide sequence ID" value="NZ_ANIK01000002.1"/>
</dbReference>
<comment type="cofactor">
    <cofactor evidence="10">
        <name>FAD</name>
        <dbReference type="ChEBI" id="CHEBI:57692"/>
    </cofactor>
</comment>
<comment type="caution">
    <text evidence="13">The sequence shown here is derived from an EMBL/GenBank/DDBJ whole genome shotgun (WGS) entry which is preliminary data.</text>
</comment>
<evidence type="ECO:0000256" key="8">
    <source>
        <dbReference type="ARBA" id="ARBA00023002"/>
    </source>
</evidence>